<accession>A0A0P6YU91</accession>
<comment type="caution">
    <text evidence="1">The sequence shown here is derived from an EMBL/GenBank/DDBJ whole genome shotgun (WGS) entry which is preliminary data.</text>
</comment>
<reference evidence="1 2" key="1">
    <citation type="submission" date="2015-07" db="EMBL/GenBank/DDBJ databases">
        <title>Whole genome sequence of Ardenticatena maritima DSM 23922.</title>
        <authorList>
            <person name="Hemp J."/>
            <person name="Ward L.M."/>
            <person name="Pace L.A."/>
            <person name="Fischer W.W."/>
        </authorList>
    </citation>
    <scope>NUCLEOTIDE SEQUENCE [LARGE SCALE GENOMIC DNA]</scope>
    <source>
        <strain evidence="1 2">110S</strain>
    </source>
</reference>
<evidence type="ECO:0000313" key="2">
    <source>
        <dbReference type="Proteomes" id="UP000050502"/>
    </source>
</evidence>
<proteinExistence type="predicted"/>
<organism evidence="1 2">
    <name type="scientific">Ardenticatena maritima</name>
    <dbReference type="NCBI Taxonomy" id="872965"/>
    <lineage>
        <taxon>Bacteria</taxon>
        <taxon>Bacillati</taxon>
        <taxon>Chloroflexota</taxon>
        <taxon>Ardenticatenia</taxon>
        <taxon>Ardenticatenales</taxon>
        <taxon>Ardenticatenaceae</taxon>
        <taxon>Ardenticatena</taxon>
    </lineage>
</organism>
<dbReference type="EMBL" id="LGKN01000004">
    <property type="protein sequence ID" value="KPL88669.1"/>
    <property type="molecule type" value="Genomic_DNA"/>
</dbReference>
<name>A0A0P6YU91_9CHLR</name>
<gene>
    <name evidence="1" type="ORF">SE16_05600</name>
</gene>
<protein>
    <submittedName>
        <fullName evidence="1">Uncharacterized protein</fullName>
    </submittedName>
</protein>
<evidence type="ECO:0000313" key="1">
    <source>
        <dbReference type="EMBL" id="KPL88669.1"/>
    </source>
</evidence>
<dbReference type="AlphaFoldDB" id="A0A0P6YU91"/>
<sequence>MLAVWEGANMPMPDEQWIRDTGSAVWNTGAFDGVLFYPWTTPSWATRSLDDVIDTYADDVAFVFSMVAQTGQ</sequence>
<dbReference type="Proteomes" id="UP000050502">
    <property type="component" value="Unassembled WGS sequence"/>
</dbReference>